<evidence type="ECO:0000313" key="2">
    <source>
        <dbReference type="Proteomes" id="UP001165074"/>
    </source>
</evidence>
<accession>A0A9W6S8I6</accession>
<reference evidence="1" key="1">
    <citation type="submission" date="2023-03" db="EMBL/GenBank/DDBJ databases">
        <title>Actinoallomurus iriomotensis NBRC 103684.</title>
        <authorList>
            <person name="Ichikawa N."/>
            <person name="Sato H."/>
            <person name="Tonouchi N."/>
        </authorList>
    </citation>
    <scope>NUCLEOTIDE SEQUENCE</scope>
    <source>
        <strain evidence="1">NBRC 103684</strain>
    </source>
</reference>
<proteinExistence type="predicted"/>
<dbReference type="AlphaFoldDB" id="A0A9W6S8I6"/>
<dbReference type="RefSeq" id="WP_285579500.1">
    <property type="nucleotide sequence ID" value="NZ_BSTK01000013.1"/>
</dbReference>
<name>A0A9W6S8I6_9ACTN</name>
<protein>
    <recommendedName>
        <fullName evidence="3">DUF4115 domain-containing protein</fullName>
    </recommendedName>
</protein>
<comment type="caution">
    <text evidence="1">The sequence shown here is derived from an EMBL/GenBank/DDBJ whole genome shotgun (WGS) entry which is preliminary data.</text>
</comment>
<evidence type="ECO:0008006" key="3">
    <source>
        <dbReference type="Google" id="ProtNLM"/>
    </source>
</evidence>
<evidence type="ECO:0000313" key="1">
    <source>
        <dbReference type="EMBL" id="GLY89314.1"/>
    </source>
</evidence>
<gene>
    <name evidence="1" type="ORF">Airi02_072430</name>
</gene>
<organism evidence="1 2">
    <name type="scientific">Actinoallomurus iriomotensis</name>
    <dbReference type="NCBI Taxonomy" id="478107"/>
    <lineage>
        <taxon>Bacteria</taxon>
        <taxon>Bacillati</taxon>
        <taxon>Actinomycetota</taxon>
        <taxon>Actinomycetes</taxon>
        <taxon>Streptosporangiales</taxon>
        <taxon>Thermomonosporaceae</taxon>
        <taxon>Actinoallomurus</taxon>
    </lineage>
</organism>
<sequence>MGRHVSSGRRRALRGRFLLALLAIAALVCLAAFAGYRIWDETRGRPLSRHGRPSPSPTPVTVTLALTVTGPKCEVFVRVPGGDILVNRSMVRGQSVRFDEQRLSVVLSDAGAARVYVNGRLRPPGKAGQRVAFNALKG</sequence>
<dbReference type="EMBL" id="BSTK01000013">
    <property type="protein sequence ID" value="GLY89314.1"/>
    <property type="molecule type" value="Genomic_DNA"/>
</dbReference>
<keyword evidence="2" id="KW-1185">Reference proteome</keyword>
<dbReference type="Proteomes" id="UP001165074">
    <property type="component" value="Unassembled WGS sequence"/>
</dbReference>